<comment type="caution">
    <text evidence="1">The sequence shown here is derived from an EMBL/GenBank/DDBJ whole genome shotgun (WGS) entry which is preliminary data.</text>
</comment>
<proteinExistence type="predicted"/>
<protein>
    <submittedName>
        <fullName evidence="1">Uncharacterized protein</fullName>
    </submittedName>
</protein>
<reference evidence="1" key="1">
    <citation type="submission" date="2019-08" db="EMBL/GenBank/DDBJ databases">
        <authorList>
            <person name="Kucharzyk K."/>
            <person name="Murdoch R.W."/>
            <person name="Higgins S."/>
            <person name="Loffler F."/>
        </authorList>
    </citation>
    <scope>NUCLEOTIDE SEQUENCE</scope>
</reference>
<organism evidence="1">
    <name type="scientific">bioreactor metagenome</name>
    <dbReference type="NCBI Taxonomy" id="1076179"/>
    <lineage>
        <taxon>unclassified sequences</taxon>
        <taxon>metagenomes</taxon>
        <taxon>ecological metagenomes</taxon>
    </lineage>
</organism>
<sequence length="65" mass="6969">MVPLVAETAERAIEDAVRCAPGANVIALDIGDADAAEIAQLLTRKYPWLKVATCEELSEVIGCQR</sequence>
<dbReference type="EMBL" id="VSSQ01017652">
    <property type="protein sequence ID" value="MPM60151.1"/>
    <property type="molecule type" value="Genomic_DNA"/>
</dbReference>
<accession>A0A645B6A9</accession>
<evidence type="ECO:0000313" key="1">
    <source>
        <dbReference type="EMBL" id="MPM60151.1"/>
    </source>
</evidence>
<name>A0A645B6A9_9ZZZZ</name>
<dbReference type="AlphaFoldDB" id="A0A645B6A9"/>
<gene>
    <name evidence="1" type="ORF">SDC9_106998</name>
</gene>